<dbReference type="InterPro" id="IPR046342">
    <property type="entry name" value="CBS_dom_sf"/>
</dbReference>
<dbReference type="InterPro" id="IPR051257">
    <property type="entry name" value="Diverse_CBS-Domain"/>
</dbReference>
<dbReference type="PROSITE" id="PS51371">
    <property type="entry name" value="CBS"/>
    <property type="match status" value="2"/>
</dbReference>
<protein>
    <recommendedName>
        <fullName evidence="3">CBS domain-containing protein</fullName>
    </recommendedName>
</protein>
<dbReference type="InterPro" id="IPR000644">
    <property type="entry name" value="CBS_dom"/>
</dbReference>
<feature type="domain" description="CBS" evidence="3">
    <location>
        <begin position="63"/>
        <end position="119"/>
    </location>
</feature>
<dbReference type="Pfam" id="PF00571">
    <property type="entry name" value="CBS"/>
    <property type="match status" value="2"/>
</dbReference>
<dbReference type="PANTHER" id="PTHR43080">
    <property type="entry name" value="CBS DOMAIN-CONTAINING PROTEIN CBSX3, MITOCHONDRIAL"/>
    <property type="match status" value="1"/>
</dbReference>
<dbReference type="EMBL" id="ADCP02000001">
    <property type="protein sequence ID" value="EFV44248.1"/>
    <property type="molecule type" value="Genomic_DNA"/>
</dbReference>
<dbReference type="Proteomes" id="UP000006034">
    <property type="component" value="Unassembled WGS sequence"/>
</dbReference>
<reference evidence="4 5" key="2">
    <citation type="submission" date="2013-04" db="EMBL/GenBank/DDBJ databases">
        <title>The Genome Sequence of Bilophila wadsworthia 3_1_6.</title>
        <authorList>
            <consortium name="The Broad Institute Genomics Platform"/>
            <person name="Earl A."/>
            <person name="Ward D."/>
            <person name="Feldgarden M."/>
            <person name="Gevers D."/>
            <person name="Sibley C."/>
            <person name="Strauss J."/>
            <person name="Allen-Vercoe E."/>
            <person name="Walker B."/>
            <person name="Young S."/>
            <person name="Zeng Q."/>
            <person name="Gargeya S."/>
            <person name="Fitzgerald M."/>
            <person name="Haas B."/>
            <person name="Abouelleil A."/>
            <person name="Allen A.W."/>
            <person name="Alvarado L."/>
            <person name="Arachchi H.M."/>
            <person name="Berlin A.M."/>
            <person name="Chapman S.B."/>
            <person name="Gainer-Dewar J."/>
            <person name="Goldberg J."/>
            <person name="Griggs A."/>
            <person name="Gujja S."/>
            <person name="Hansen M."/>
            <person name="Howarth C."/>
            <person name="Imamovic A."/>
            <person name="Ireland A."/>
            <person name="Larimer J."/>
            <person name="McCowan C."/>
            <person name="Murphy C."/>
            <person name="Pearson M."/>
            <person name="Poon T.W."/>
            <person name="Priest M."/>
            <person name="Roberts A."/>
            <person name="Saif S."/>
            <person name="Shea T."/>
            <person name="Sisk P."/>
            <person name="Sykes S."/>
            <person name="Wortman J."/>
            <person name="Nusbaum C."/>
            <person name="Birren B."/>
        </authorList>
    </citation>
    <scope>NUCLEOTIDE SEQUENCE [LARGE SCALE GENOMIC DNA]</scope>
    <source>
        <strain evidence="4 5">3_1_6</strain>
    </source>
</reference>
<name>E5Y6W2_BILW3</name>
<evidence type="ECO:0000313" key="4">
    <source>
        <dbReference type="EMBL" id="EFV44248.1"/>
    </source>
</evidence>
<evidence type="ECO:0000256" key="1">
    <source>
        <dbReference type="ARBA" id="ARBA00023122"/>
    </source>
</evidence>
<dbReference type="OrthoDB" id="9811720at2"/>
<evidence type="ECO:0000256" key="2">
    <source>
        <dbReference type="PROSITE-ProRule" id="PRU00703"/>
    </source>
</evidence>
<feature type="domain" description="CBS" evidence="3">
    <location>
        <begin position="147"/>
        <end position="201"/>
    </location>
</feature>
<evidence type="ECO:0000259" key="3">
    <source>
        <dbReference type="PROSITE" id="PS51371"/>
    </source>
</evidence>
<dbReference type="RefSeq" id="WP_005027580.1">
    <property type="nucleotide sequence ID" value="NZ_KE150238.1"/>
</dbReference>
<dbReference type="PANTHER" id="PTHR43080:SF2">
    <property type="entry name" value="CBS DOMAIN-CONTAINING PROTEIN"/>
    <property type="match status" value="1"/>
</dbReference>
<keyword evidence="5" id="KW-1185">Reference proteome</keyword>
<dbReference type="SUPFAM" id="SSF54631">
    <property type="entry name" value="CBS-domain pair"/>
    <property type="match status" value="1"/>
</dbReference>
<dbReference type="HOGENOM" id="CLU_040681_9_0_7"/>
<dbReference type="Gene3D" id="3.10.580.10">
    <property type="entry name" value="CBS-domain"/>
    <property type="match status" value="1"/>
</dbReference>
<gene>
    <name evidence="4" type="ORF">HMPREF0179_01892</name>
</gene>
<dbReference type="SMART" id="SM00116">
    <property type="entry name" value="CBS"/>
    <property type="match status" value="2"/>
</dbReference>
<organism evidence="4 5">
    <name type="scientific">Bilophila wadsworthia (strain 3_1_6)</name>
    <dbReference type="NCBI Taxonomy" id="563192"/>
    <lineage>
        <taxon>Bacteria</taxon>
        <taxon>Pseudomonadati</taxon>
        <taxon>Thermodesulfobacteriota</taxon>
        <taxon>Desulfovibrionia</taxon>
        <taxon>Desulfovibrionales</taxon>
        <taxon>Desulfovibrionaceae</taxon>
        <taxon>Bilophila</taxon>
    </lineage>
</organism>
<keyword evidence="1 2" id="KW-0129">CBS domain</keyword>
<reference evidence="4 5" key="1">
    <citation type="submission" date="2010-10" db="EMBL/GenBank/DDBJ databases">
        <authorList>
            <consortium name="The Broad Institute Genome Sequencing Platform"/>
            <person name="Ward D."/>
            <person name="Earl A."/>
            <person name="Feldgarden M."/>
            <person name="Young S.K."/>
            <person name="Gargeya S."/>
            <person name="Zeng Q."/>
            <person name="Alvarado L."/>
            <person name="Berlin A."/>
            <person name="Bochicchio J."/>
            <person name="Chapman S.B."/>
            <person name="Chen Z."/>
            <person name="Freedman E."/>
            <person name="Gellesch M."/>
            <person name="Goldberg J."/>
            <person name="Griggs A."/>
            <person name="Gujja S."/>
            <person name="Heilman E."/>
            <person name="Heiman D."/>
            <person name="Howarth C."/>
            <person name="Mehta T."/>
            <person name="Neiman D."/>
            <person name="Pearson M."/>
            <person name="Roberts A."/>
            <person name="Saif S."/>
            <person name="Shea T."/>
            <person name="Shenoy N."/>
            <person name="Sisk P."/>
            <person name="Stolte C."/>
            <person name="Sykes S."/>
            <person name="White J."/>
            <person name="Yandava C."/>
            <person name="Allen-Vercoe E."/>
            <person name="Sibley C."/>
            <person name="Ambrose C.E."/>
            <person name="Strauss J."/>
            <person name="Daigneault M."/>
            <person name="Haas B."/>
            <person name="Nusbaum C."/>
            <person name="Birren B."/>
        </authorList>
    </citation>
    <scope>NUCLEOTIDE SEQUENCE [LARGE SCALE GENOMIC DNA]</scope>
    <source>
        <strain evidence="4 5">3_1_6</strain>
    </source>
</reference>
<dbReference type="GeneID" id="78084158"/>
<dbReference type="eggNOG" id="COG3448">
    <property type="taxonomic scope" value="Bacteria"/>
</dbReference>
<dbReference type="AlphaFoldDB" id="E5Y6W2"/>
<proteinExistence type="predicted"/>
<sequence>MNRNISLASRDPLPLGREDIYKGMEEIGAYLDVTPRDFQEIYAHAYKIARGRLLSSITAGDIMHVPVLCVAEEQSVRDLVIFLDDHRISGAPVVGAEGRLSGVVSESDVVRFVGGGETVTVMHLMHTLMRQGCVSGADLEAPVGSIMTRECVSVGEGAHLGDMLELLRTRRINRIPVVDAGMRPVGIVSRTDIINAFGVMQ</sequence>
<comment type="caution">
    <text evidence="4">The sequence shown here is derived from an EMBL/GenBank/DDBJ whole genome shotgun (WGS) entry which is preliminary data.</text>
</comment>
<dbReference type="STRING" id="563192.HMPREF0179_01892"/>
<evidence type="ECO:0000313" key="5">
    <source>
        <dbReference type="Proteomes" id="UP000006034"/>
    </source>
</evidence>
<accession>E5Y6W2</accession>